<reference evidence="3 4" key="1">
    <citation type="submission" date="2016-09" db="EMBL/GenBank/DDBJ databases">
        <title>Genomic Taxonomy of the Vibrionaceae.</title>
        <authorList>
            <person name="Gonzalez-Castillo A."/>
            <person name="Gomez-Gil B."/>
            <person name="Enciso-Ibarra K."/>
        </authorList>
    </citation>
    <scope>NUCLEOTIDE SEQUENCE [LARGE SCALE GENOMIC DNA]</scope>
    <source>
        <strain evidence="3 4">CAIM 1731</strain>
    </source>
</reference>
<keyword evidence="2" id="KW-0472">Membrane</keyword>
<keyword evidence="2" id="KW-0564">Palmitate</keyword>
<organism evidence="3 4">
    <name type="scientific">Vibrio ponticus</name>
    <dbReference type="NCBI Taxonomy" id="265668"/>
    <lineage>
        <taxon>Bacteria</taxon>
        <taxon>Pseudomonadati</taxon>
        <taxon>Pseudomonadota</taxon>
        <taxon>Gammaproteobacteria</taxon>
        <taxon>Vibrionales</taxon>
        <taxon>Vibrionaceae</taxon>
        <taxon>Vibrio</taxon>
    </lineage>
</organism>
<evidence type="ECO:0008006" key="5">
    <source>
        <dbReference type="Google" id="ProtNLM"/>
    </source>
</evidence>
<dbReference type="EMBL" id="MJMI01000098">
    <property type="protein sequence ID" value="OLQ90811.1"/>
    <property type="molecule type" value="Genomic_DNA"/>
</dbReference>
<sequence length="504" mass="55019">MEISMKHQPLKFALKLAPLALAVALSGCAVGPDYQVPTVTLAESYLYSADASPIDNDHWWLQFDDQTLNRLVKDLQQQNIPLKIAAERINMARSYQSVVESFKVPTVNIGAGYYNYQLSKNDSLMGPALNPIGDSVAGLPPQMGSAVMLDNQHDGAFVGASVMWEMDLFGRIEHQAQAAEIRVEQAEIYQSGLNTLVTADLVHNYIQYRGAQARTDLLKENIADQRKTLDLVQKVVASGYGSDLDLAQARAMLAATQSLLPQLEIAQQVHKQRLATLLGEPLSRIDQRLGVNSLDLSDAKTRVSIPSIEGGIPTGLPSELLQRRPDIRIAEREIAAINSELAASVANRYPKFFLTGAPGVSASSFDDLFSSDSFGWAGSVGMSWNVFDGGRGEALVEINDARLESAMLGYQHAVNGAITEVDSMLFAYGRSQENQQQIDEAVSSSQIALNKAKSLYKAGLVDHLTVLDAQRQHRMMLDRQLAAQLQTAQTTVGVYKSLGGDWKI</sequence>
<accession>A0ABX3FDW6</accession>
<dbReference type="Gene3D" id="1.20.1600.10">
    <property type="entry name" value="Outer membrane efflux proteins (OEP)"/>
    <property type="match status" value="1"/>
</dbReference>
<keyword evidence="2" id="KW-0812">Transmembrane</keyword>
<keyword evidence="2" id="KW-0732">Signal</keyword>
<evidence type="ECO:0000313" key="3">
    <source>
        <dbReference type="EMBL" id="OLQ90811.1"/>
    </source>
</evidence>
<comment type="caution">
    <text evidence="3">The sequence shown here is derived from an EMBL/GenBank/DDBJ whole genome shotgun (WGS) entry which is preliminary data.</text>
</comment>
<dbReference type="PANTHER" id="PTHR30203:SF25">
    <property type="entry name" value="OUTER MEMBRANE PROTEIN-RELATED"/>
    <property type="match status" value="1"/>
</dbReference>
<keyword evidence="2" id="KW-1134">Transmembrane beta strand</keyword>
<dbReference type="NCBIfam" id="TIGR01845">
    <property type="entry name" value="outer_NodT"/>
    <property type="match status" value="1"/>
</dbReference>
<dbReference type="InterPro" id="IPR003423">
    <property type="entry name" value="OMP_efflux"/>
</dbReference>
<gene>
    <name evidence="3" type="ORF">BIY21_02020</name>
</gene>
<keyword evidence="4" id="KW-1185">Reference proteome</keyword>
<dbReference type="Pfam" id="PF02321">
    <property type="entry name" value="OEP"/>
    <property type="match status" value="2"/>
</dbReference>
<protein>
    <recommendedName>
        <fullName evidence="5">Efflux transporter outer membrane subunit</fullName>
    </recommendedName>
</protein>
<feature type="signal peptide" evidence="2">
    <location>
        <begin position="1"/>
        <end position="31"/>
    </location>
</feature>
<evidence type="ECO:0000313" key="4">
    <source>
        <dbReference type="Proteomes" id="UP000186206"/>
    </source>
</evidence>
<comment type="similarity">
    <text evidence="1 2">Belongs to the outer membrane factor (OMF) (TC 1.B.17) family.</text>
</comment>
<feature type="chain" id="PRO_5045010338" description="Efflux transporter outer membrane subunit" evidence="2">
    <location>
        <begin position="32"/>
        <end position="504"/>
    </location>
</feature>
<name>A0ABX3FDW6_9VIBR</name>
<dbReference type="InterPro" id="IPR010131">
    <property type="entry name" value="MdtP/NodT-like"/>
</dbReference>
<comment type="subcellular location">
    <subcellularLocation>
        <location evidence="2">Cell outer membrane</location>
        <topology evidence="2">Lipid-anchor</topology>
    </subcellularLocation>
</comment>
<proteinExistence type="inferred from homology"/>
<evidence type="ECO:0000256" key="2">
    <source>
        <dbReference type="RuleBase" id="RU362097"/>
    </source>
</evidence>
<dbReference type="Gene3D" id="2.20.200.10">
    <property type="entry name" value="Outer membrane efflux proteins (OEP)"/>
    <property type="match status" value="1"/>
</dbReference>
<keyword evidence="2" id="KW-0449">Lipoprotein</keyword>
<dbReference type="SUPFAM" id="SSF56954">
    <property type="entry name" value="Outer membrane efflux proteins (OEP)"/>
    <property type="match status" value="1"/>
</dbReference>
<dbReference type="PANTHER" id="PTHR30203">
    <property type="entry name" value="OUTER MEMBRANE CATION EFFLUX PROTEIN"/>
    <property type="match status" value="1"/>
</dbReference>
<dbReference type="PROSITE" id="PS51257">
    <property type="entry name" value="PROKAR_LIPOPROTEIN"/>
    <property type="match status" value="1"/>
</dbReference>
<dbReference type="Proteomes" id="UP000186206">
    <property type="component" value="Unassembled WGS sequence"/>
</dbReference>
<evidence type="ECO:0000256" key="1">
    <source>
        <dbReference type="ARBA" id="ARBA00007613"/>
    </source>
</evidence>